<proteinExistence type="predicted"/>
<dbReference type="AlphaFoldDB" id="I9L5V0"/>
<name>I9L5V0_9FIRM</name>
<dbReference type="RefSeq" id="WP_007938471.1">
    <property type="nucleotide sequence ID" value="NZ_AKVJ01000076.1"/>
</dbReference>
<organism evidence="1 2">
    <name type="scientific">Pelosinus fermentans B4</name>
    <dbReference type="NCBI Taxonomy" id="1149862"/>
    <lineage>
        <taxon>Bacteria</taxon>
        <taxon>Bacillati</taxon>
        <taxon>Bacillota</taxon>
        <taxon>Negativicutes</taxon>
        <taxon>Selenomonadales</taxon>
        <taxon>Sporomusaceae</taxon>
        <taxon>Pelosinus</taxon>
    </lineage>
</organism>
<comment type="caution">
    <text evidence="1">The sequence shown here is derived from an EMBL/GenBank/DDBJ whole genome shotgun (WGS) entry which is preliminary data.</text>
</comment>
<accession>I9L5V0</accession>
<sequence length="95" mass="11343">MKQRNMYMDNISANLVQYDAKLIAMKSRISEVQPDRKIEYLSHVDHLGDKRDGLMAKYRQLQETRGRSWYDIKIGTEILWDDLDESMAKAVFRFR</sequence>
<dbReference type="EMBL" id="AKVJ01000076">
    <property type="protein sequence ID" value="EIW15739.1"/>
    <property type="molecule type" value="Genomic_DNA"/>
</dbReference>
<keyword evidence="2" id="KW-1185">Reference proteome</keyword>
<evidence type="ECO:0000313" key="1">
    <source>
        <dbReference type="EMBL" id="EIW15739.1"/>
    </source>
</evidence>
<evidence type="ECO:0000313" key="2">
    <source>
        <dbReference type="Proteomes" id="UP000004324"/>
    </source>
</evidence>
<gene>
    <name evidence="1" type="ORF">FB4_1428</name>
</gene>
<dbReference type="Proteomes" id="UP000004324">
    <property type="component" value="Unassembled WGS sequence"/>
</dbReference>
<reference evidence="1 2" key="1">
    <citation type="journal article" date="2012" name="J. Bacteriol.">
        <title>Draft Genome Sequences for Two Metal-Reducing Pelosinus fermentans Strains Isolated from a Cr(VI)-Contaminated Site and for Type Strain R7.</title>
        <authorList>
            <person name="Brown S.D."/>
            <person name="Podar M."/>
            <person name="Klingeman D.M."/>
            <person name="Johnson C.M."/>
            <person name="Yang Z.K."/>
            <person name="Utturkar S.M."/>
            <person name="Land M.L."/>
            <person name="Mosher J.J."/>
            <person name="Hurt R.A.Jr."/>
            <person name="Phelps T.J."/>
            <person name="Palumbo A.V."/>
            <person name="Arkin A.P."/>
            <person name="Hazen T.C."/>
            <person name="Elias D.A."/>
        </authorList>
    </citation>
    <scope>NUCLEOTIDE SEQUENCE [LARGE SCALE GENOMIC DNA]</scope>
    <source>
        <strain evidence="1 2">B4</strain>
    </source>
</reference>
<dbReference type="PATRIC" id="fig|1149862.3.peg.4457"/>
<protein>
    <submittedName>
        <fullName evidence="1">Uncharacterized protein</fullName>
    </submittedName>
</protein>
<dbReference type="OrthoDB" id="1683394at2"/>